<evidence type="ECO:0000256" key="2">
    <source>
        <dbReference type="ARBA" id="ARBA00023043"/>
    </source>
</evidence>
<evidence type="ECO:0008006" key="4">
    <source>
        <dbReference type="Google" id="ProtNLM"/>
    </source>
</evidence>
<dbReference type="SMART" id="SM00248">
    <property type="entry name" value="ANK"/>
    <property type="match status" value="3"/>
</dbReference>
<dbReference type="InterPro" id="IPR002110">
    <property type="entry name" value="Ankyrin_rpt"/>
</dbReference>
<dbReference type="EnsemblMetazoa" id="Aqu2.1.09653_001">
    <property type="protein sequence ID" value="Aqu2.1.09653_001"/>
    <property type="gene ID" value="Aqu2.1.09653"/>
</dbReference>
<dbReference type="Pfam" id="PF12796">
    <property type="entry name" value="Ank_2"/>
    <property type="match status" value="2"/>
</dbReference>
<dbReference type="InParanoid" id="A0A1X7T592"/>
<evidence type="ECO:0000256" key="1">
    <source>
        <dbReference type="ARBA" id="ARBA00022737"/>
    </source>
</evidence>
<dbReference type="InterPro" id="IPR036770">
    <property type="entry name" value="Ankyrin_rpt-contain_sf"/>
</dbReference>
<keyword evidence="2" id="KW-0040">ANK repeat</keyword>
<accession>A0A1X7T592</accession>
<dbReference type="Gene3D" id="1.25.40.20">
    <property type="entry name" value="Ankyrin repeat-containing domain"/>
    <property type="match status" value="1"/>
</dbReference>
<organism evidence="3">
    <name type="scientific">Amphimedon queenslandica</name>
    <name type="common">Sponge</name>
    <dbReference type="NCBI Taxonomy" id="400682"/>
    <lineage>
        <taxon>Eukaryota</taxon>
        <taxon>Metazoa</taxon>
        <taxon>Porifera</taxon>
        <taxon>Demospongiae</taxon>
        <taxon>Heteroscleromorpha</taxon>
        <taxon>Haplosclerida</taxon>
        <taxon>Niphatidae</taxon>
        <taxon>Amphimedon</taxon>
    </lineage>
</organism>
<keyword evidence="1" id="KW-0677">Repeat</keyword>
<dbReference type="PANTHER" id="PTHR24188">
    <property type="entry name" value="ANKYRIN REPEAT PROTEIN"/>
    <property type="match status" value="1"/>
</dbReference>
<proteinExistence type="predicted"/>
<reference evidence="3" key="1">
    <citation type="submission" date="2017-05" db="UniProtKB">
        <authorList>
            <consortium name="EnsemblMetazoa"/>
        </authorList>
    </citation>
    <scope>IDENTIFICATION</scope>
</reference>
<name>A0A1X7T592_AMPQE</name>
<sequence length="187" mass="21449">NKKLLTVFKYLINTHHYPMTTKNSGQIGAVKHVDVVKYLIKECNCDIMTTDKDAREGLLDVLKCMVMNINGHIMDEQYRDTNGRTVLHCAVKHIDVVKYLINECNCDIMVTDKDARKGLLDVLKCMVMNINGHIMDEQYRDTNGRTVLHCAVKHINVVKYLINECNCDIMVTDKDASERLLDVLKCM</sequence>
<dbReference type="SUPFAM" id="SSF48403">
    <property type="entry name" value="Ankyrin repeat"/>
    <property type="match status" value="1"/>
</dbReference>
<evidence type="ECO:0000313" key="3">
    <source>
        <dbReference type="EnsemblMetazoa" id="Aqu2.1.09653_001"/>
    </source>
</evidence>
<protein>
    <recommendedName>
        <fullName evidence="4">Ankyrin</fullName>
    </recommendedName>
</protein>
<dbReference type="AlphaFoldDB" id="A0A1X7T592"/>
<dbReference type="PANTHER" id="PTHR24188:SF29">
    <property type="entry name" value="GH09064P"/>
    <property type="match status" value="1"/>
</dbReference>